<gene>
    <name evidence="9" type="ORF">SAMN04489747_1110</name>
</gene>
<feature type="active site" description="Proton donor" evidence="4">
    <location>
        <position position="234"/>
    </location>
</feature>
<evidence type="ECO:0000256" key="8">
    <source>
        <dbReference type="SAM" id="SignalP"/>
    </source>
</evidence>
<dbReference type="InterPro" id="IPR006710">
    <property type="entry name" value="Glyco_hydro_43"/>
</dbReference>
<organism evidence="9 10">
    <name type="scientific">Auraticoccus monumenti</name>
    <dbReference type="NCBI Taxonomy" id="675864"/>
    <lineage>
        <taxon>Bacteria</taxon>
        <taxon>Bacillati</taxon>
        <taxon>Actinomycetota</taxon>
        <taxon>Actinomycetes</taxon>
        <taxon>Propionibacteriales</taxon>
        <taxon>Propionibacteriaceae</taxon>
        <taxon>Auraticoccus</taxon>
    </lineage>
</organism>
<proteinExistence type="inferred from homology"/>
<sequence>MTSLRRRPARVALVVAALVTLLTSAGCQGGTAGGPSTPDPDPAQESSMGFTNPIFDQNFPDPMIITAEDGSYLAIATNGNGSNAQTLVSEDLVTWSQGPDALPDLPAWSSPGKVWAPEAIKHSDGRYLLYYTTRAPDPEIQCVGVAVAERAGGPYVDERPDPLVCEEEQGGSIDAHPFTTSDGTRYLYWKNDGNAVGVDTWISVQELDESGTELVGEPRQLFKQDLPWEGTLVEGPFLWEHEGRFHMFYSANSYASPDYAVGHAVADDPLGPFTKTPEPIMVGNDVAAGPGHCALFEKDGRVWMVYHAWYPGEVGPDYPGRTMWLSEVTFDGDSVSVVPPTLDYPDRP</sequence>
<dbReference type="InterPro" id="IPR023296">
    <property type="entry name" value="Glyco_hydro_beta-prop_sf"/>
</dbReference>
<protein>
    <submittedName>
        <fullName evidence="9">Glycosyl hydrolases family 43</fullName>
    </submittedName>
</protein>
<dbReference type="InterPro" id="IPR051795">
    <property type="entry name" value="Glycosyl_Hydrlase_43"/>
</dbReference>
<feature type="chain" id="PRO_5039273018" evidence="8">
    <location>
        <begin position="26"/>
        <end position="348"/>
    </location>
</feature>
<keyword evidence="3 6" id="KW-0326">Glycosidase</keyword>
<keyword evidence="8" id="KW-0732">Signal</keyword>
<dbReference type="PANTHER" id="PTHR42812:SF5">
    <property type="entry name" value="ENDO-ARABINASE"/>
    <property type="match status" value="1"/>
</dbReference>
<comment type="similarity">
    <text evidence="1 6">Belongs to the glycosyl hydrolase 43 family.</text>
</comment>
<keyword evidence="2 6" id="KW-0378">Hydrolase</keyword>
<dbReference type="PANTHER" id="PTHR42812">
    <property type="entry name" value="BETA-XYLOSIDASE"/>
    <property type="match status" value="1"/>
</dbReference>
<dbReference type="GO" id="GO:0004553">
    <property type="term" value="F:hydrolase activity, hydrolyzing O-glycosyl compounds"/>
    <property type="evidence" value="ECO:0007669"/>
    <property type="project" value="InterPro"/>
</dbReference>
<feature type="region of interest" description="Disordered" evidence="7">
    <location>
        <begin position="27"/>
        <end position="52"/>
    </location>
</feature>
<dbReference type="Pfam" id="PF04616">
    <property type="entry name" value="Glyco_hydro_43"/>
    <property type="match status" value="1"/>
</dbReference>
<name>A0A1G6VDZ5_9ACTN</name>
<dbReference type="AlphaFoldDB" id="A0A1G6VDZ5"/>
<evidence type="ECO:0000256" key="1">
    <source>
        <dbReference type="ARBA" id="ARBA00009865"/>
    </source>
</evidence>
<dbReference type="SUPFAM" id="SSF75005">
    <property type="entry name" value="Arabinanase/levansucrase/invertase"/>
    <property type="match status" value="1"/>
</dbReference>
<evidence type="ECO:0000256" key="4">
    <source>
        <dbReference type="PIRSR" id="PIRSR606710-1"/>
    </source>
</evidence>
<evidence type="ECO:0000256" key="7">
    <source>
        <dbReference type="SAM" id="MobiDB-lite"/>
    </source>
</evidence>
<dbReference type="CDD" id="cd08999">
    <property type="entry name" value="GH43_ABN-like"/>
    <property type="match status" value="1"/>
</dbReference>
<evidence type="ECO:0000256" key="3">
    <source>
        <dbReference type="ARBA" id="ARBA00023295"/>
    </source>
</evidence>
<feature type="signal peptide" evidence="8">
    <location>
        <begin position="1"/>
        <end position="25"/>
    </location>
</feature>
<dbReference type="Gene3D" id="2.115.10.20">
    <property type="entry name" value="Glycosyl hydrolase domain, family 43"/>
    <property type="match status" value="1"/>
</dbReference>
<keyword evidence="10" id="KW-1185">Reference proteome</keyword>
<reference evidence="9 10" key="1">
    <citation type="submission" date="2016-10" db="EMBL/GenBank/DDBJ databases">
        <authorList>
            <person name="de Groot N.N."/>
        </authorList>
    </citation>
    <scope>NUCLEOTIDE SEQUENCE [LARGE SCALE GENOMIC DNA]</scope>
    <source>
        <strain evidence="9 10">MON 2.2</strain>
    </source>
</reference>
<dbReference type="Proteomes" id="UP000198546">
    <property type="component" value="Chromosome i"/>
</dbReference>
<evidence type="ECO:0000313" key="10">
    <source>
        <dbReference type="Proteomes" id="UP000198546"/>
    </source>
</evidence>
<feature type="active site" description="Proton acceptor" evidence="4">
    <location>
        <position position="61"/>
    </location>
</feature>
<accession>A0A1G6VDZ5</accession>
<evidence type="ECO:0000313" key="9">
    <source>
        <dbReference type="EMBL" id="SDD51075.1"/>
    </source>
</evidence>
<dbReference type="STRING" id="675864.SAMN04489747_1110"/>
<dbReference type="EMBL" id="LT629688">
    <property type="protein sequence ID" value="SDD51075.1"/>
    <property type="molecule type" value="Genomic_DNA"/>
</dbReference>
<dbReference type="RefSeq" id="WP_231946513.1">
    <property type="nucleotide sequence ID" value="NZ_LT629688.1"/>
</dbReference>
<evidence type="ECO:0000256" key="6">
    <source>
        <dbReference type="RuleBase" id="RU361187"/>
    </source>
</evidence>
<feature type="site" description="Important for catalytic activity, responsible for pKa modulation of the active site Glu and correct orientation of both the proton donor and substrate" evidence="5">
    <location>
        <position position="174"/>
    </location>
</feature>
<evidence type="ECO:0000256" key="5">
    <source>
        <dbReference type="PIRSR" id="PIRSR606710-2"/>
    </source>
</evidence>
<evidence type="ECO:0000256" key="2">
    <source>
        <dbReference type="ARBA" id="ARBA00022801"/>
    </source>
</evidence>
<dbReference type="GO" id="GO:0005975">
    <property type="term" value="P:carbohydrate metabolic process"/>
    <property type="evidence" value="ECO:0007669"/>
    <property type="project" value="InterPro"/>
</dbReference>
<dbReference type="PROSITE" id="PS51257">
    <property type="entry name" value="PROKAR_LIPOPROTEIN"/>
    <property type="match status" value="1"/>
</dbReference>